<organism evidence="2 3">
    <name type="scientific">Schizopora paradoxa</name>
    <dbReference type="NCBI Taxonomy" id="27342"/>
    <lineage>
        <taxon>Eukaryota</taxon>
        <taxon>Fungi</taxon>
        <taxon>Dikarya</taxon>
        <taxon>Basidiomycota</taxon>
        <taxon>Agaricomycotina</taxon>
        <taxon>Agaricomycetes</taxon>
        <taxon>Hymenochaetales</taxon>
        <taxon>Schizoporaceae</taxon>
        <taxon>Schizopora</taxon>
    </lineage>
</organism>
<evidence type="ECO:0000256" key="1">
    <source>
        <dbReference type="SAM" id="MobiDB-lite"/>
    </source>
</evidence>
<dbReference type="EMBL" id="KQ085913">
    <property type="protein sequence ID" value="KLO16710.1"/>
    <property type="molecule type" value="Genomic_DNA"/>
</dbReference>
<protein>
    <submittedName>
        <fullName evidence="2">Uncharacterized protein</fullName>
    </submittedName>
</protein>
<evidence type="ECO:0000313" key="3">
    <source>
        <dbReference type="Proteomes" id="UP000053477"/>
    </source>
</evidence>
<reference evidence="2 3" key="1">
    <citation type="submission" date="2015-04" db="EMBL/GenBank/DDBJ databases">
        <title>Complete genome sequence of Schizopora paradoxa KUC8140, a cosmopolitan wood degrader in East Asia.</title>
        <authorList>
            <consortium name="DOE Joint Genome Institute"/>
            <person name="Min B."/>
            <person name="Park H."/>
            <person name="Jang Y."/>
            <person name="Kim J.-J."/>
            <person name="Kim K.H."/>
            <person name="Pangilinan J."/>
            <person name="Lipzen A."/>
            <person name="Riley R."/>
            <person name="Grigoriev I.V."/>
            <person name="Spatafora J.W."/>
            <person name="Choi I.-G."/>
        </authorList>
    </citation>
    <scope>NUCLEOTIDE SEQUENCE [LARGE SCALE GENOMIC DNA]</scope>
    <source>
        <strain evidence="2 3">KUC8140</strain>
    </source>
</reference>
<dbReference type="InParanoid" id="A0A0H2RX94"/>
<dbReference type="OrthoDB" id="3183767at2759"/>
<feature type="compositionally biased region" description="Acidic residues" evidence="1">
    <location>
        <begin position="176"/>
        <end position="214"/>
    </location>
</feature>
<keyword evidence="3" id="KW-1185">Reference proteome</keyword>
<feature type="region of interest" description="Disordered" evidence="1">
    <location>
        <begin position="121"/>
        <end position="214"/>
    </location>
</feature>
<gene>
    <name evidence="2" type="ORF">SCHPADRAFT_822793</name>
</gene>
<feature type="compositionally biased region" description="Acidic residues" evidence="1">
    <location>
        <begin position="141"/>
        <end position="162"/>
    </location>
</feature>
<dbReference type="STRING" id="27342.A0A0H2RX94"/>
<dbReference type="AlphaFoldDB" id="A0A0H2RX94"/>
<evidence type="ECO:0000313" key="2">
    <source>
        <dbReference type="EMBL" id="KLO16710.1"/>
    </source>
</evidence>
<accession>A0A0H2RX94</accession>
<proteinExistence type="predicted"/>
<dbReference type="Proteomes" id="UP000053477">
    <property type="component" value="Unassembled WGS sequence"/>
</dbReference>
<sequence>MDFLWVRWFGRELSHRVGWSKRRLHQIGFVEDHEDTPAFGFIHPSQVLRGAHLIPAFAHGKTNIMLPPSVARPVSDNDEDWKFYYVNMFVDRDMFMRYRGGGVGHKVTRSSNRALLEETHAVEPDSEEAELGPPAPVGPLGDEEWVDEPELDEDGDGFDDETYGFGLTESDHGNDEPDNGSDDEGCDGAEDELGAEDGEEPGEDFEGEEGFAPL</sequence>
<name>A0A0H2RX94_9AGAM</name>